<dbReference type="InterPro" id="IPR036047">
    <property type="entry name" value="F-box-like_dom_sf"/>
</dbReference>
<comment type="caution">
    <text evidence="2">The sequence shown here is derived from an EMBL/GenBank/DDBJ whole genome shotgun (WGS) entry which is preliminary data.</text>
</comment>
<keyword evidence="3" id="KW-1185">Reference proteome</keyword>
<organism evidence="2 3">
    <name type="scientific">Mycena pura</name>
    <dbReference type="NCBI Taxonomy" id="153505"/>
    <lineage>
        <taxon>Eukaryota</taxon>
        <taxon>Fungi</taxon>
        <taxon>Dikarya</taxon>
        <taxon>Basidiomycota</taxon>
        <taxon>Agaricomycotina</taxon>
        <taxon>Agaricomycetes</taxon>
        <taxon>Agaricomycetidae</taxon>
        <taxon>Agaricales</taxon>
        <taxon>Marasmiineae</taxon>
        <taxon>Mycenaceae</taxon>
        <taxon>Mycena</taxon>
    </lineage>
</organism>
<dbReference type="Proteomes" id="UP001219525">
    <property type="component" value="Unassembled WGS sequence"/>
</dbReference>
<accession>A0AAD6Y505</accession>
<dbReference type="Pfam" id="PF12937">
    <property type="entry name" value="F-box-like"/>
    <property type="match status" value="1"/>
</dbReference>
<sequence length="120" mass="13414">ASPCPEHLVTNSVPSDFQTGEIHTLILGVEAEISDLDAEIVNVQRALDRLKLRRAELADFVKSHRGVVSTIRRLPSELLVEIFSYSLDSVHSPEALSHVVGVCNRWRTIVLASPLLWRHI</sequence>
<reference evidence="2" key="1">
    <citation type="submission" date="2023-03" db="EMBL/GenBank/DDBJ databases">
        <title>Massive genome expansion in bonnet fungi (Mycena s.s.) driven by repeated elements and novel gene families across ecological guilds.</title>
        <authorList>
            <consortium name="Lawrence Berkeley National Laboratory"/>
            <person name="Harder C.B."/>
            <person name="Miyauchi S."/>
            <person name="Viragh M."/>
            <person name="Kuo A."/>
            <person name="Thoen E."/>
            <person name="Andreopoulos B."/>
            <person name="Lu D."/>
            <person name="Skrede I."/>
            <person name="Drula E."/>
            <person name="Henrissat B."/>
            <person name="Morin E."/>
            <person name="Kohler A."/>
            <person name="Barry K."/>
            <person name="LaButti K."/>
            <person name="Morin E."/>
            <person name="Salamov A."/>
            <person name="Lipzen A."/>
            <person name="Mereny Z."/>
            <person name="Hegedus B."/>
            <person name="Baldrian P."/>
            <person name="Stursova M."/>
            <person name="Weitz H."/>
            <person name="Taylor A."/>
            <person name="Grigoriev I.V."/>
            <person name="Nagy L.G."/>
            <person name="Martin F."/>
            <person name="Kauserud H."/>
        </authorList>
    </citation>
    <scope>NUCLEOTIDE SEQUENCE</scope>
    <source>
        <strain evidence="2">9144</strain>
    </source>
</reference>
<name>A0AAD6Y505_9AGAR</name>
<dbReference type="Gene3D" id="1.20.1280.50">
    <property type="match status" value="1"/>
</dbReference>
<dbReference type="AlphaFoldDB" id="A0AAD6Y505"/>
<dbReference type="SUPFAM" id="SSF81383">
    <property type="entry name" value="F-box domain"/>
    <property type="match status" value="1"/>
</dbReference>
<gene>
    <name evidence="2" type="ORF">GGX14DRAFT_318829</name>
</gene>
<evidence type="ECO:0000259" key="1">
    <source>
        <dbReference type="Pfam" id="PF12937"/>
    </source>
</evidence>
<feature type="non-terminal residue" evidence="2">
    <location>
        <position position="120"/>
    </location>
</feature>
<evidence type="ECO:0000313" key="3">
    <source>
        <dbReference type="Proteomes" id="UP001219525"/>
    </source>
</evidence>
<feature type="non-terminal residue" evidence="2">
    <location>
        <position position="1"/>
    </location>
</feature>
<dbReference type="InterPro" id="IPR001810">
    <property type="entry name" value="F-box_dom"/>
</dbReference>
<dbReference type="EMBL" id="JARJCW010000128">
    <property type="protein sequence ID" value="KAJ7191792.1"/>
    <property type="molecule type" value="Genomic_DNA"/>
</dbReference>
<evidence type="ECO:0000313" key="2">
    <source>
        <dbReference type="EMBL" id="KAJ7191792.1"/>
    </source>
</evidence>
<feature type="domain" description="F-box" evidence="1">
    <location>
        <begin position="71"/>
        <end position="120"/>
    </location>
</feature>
<proteinExistence type="predicted"/>
<protein>
    <recommendedName>
        <fullName evidence="1">F-box domain-containing protein</fullName>
    </recommendedName>
</protein>